<organism evidence="2 3">
    <name type="scientific">Lysobacter enzymogenes</name>
    <dbReference type="NCBI Taxonomy" id="69"/>
    <lineage>
        <taxon>Bacteria</taxon>
        <taxon>Pseudomonadati</taxon>
        <taxon>Pseudomonadota</taxon>
        <taxon>Gammaproteobacteria</taxon>
        <taxon>Lysobacterales</taxon>
        <taxon>Lysobacteraceae</taxon>
        <taxon>Lysobacter</taxon>
    </lineage>
</organism>
<accession>A0AAU9AJW1</accession>
<evidence type="ECO:0000256" key="1">
    <source>
        <dbReference type="SAM" id="MobiDB-lite"/>
    </source>
</evidence>
<reference evidence="2 3" key="1">
    <citation type="journal article" date="2017" name="DNA Res.">
        <title>Complete genome sequence and expression profile of the commercial lytic enzyme producer Lysobacter enzymogenes M497-1.</title>
        <authorList>
            <person name="Takami H."/>
            <person name="Toyoda A."/>
            <person name="Uchiyama I."/>
            <person name="Itoh T."/>
            <person name="Takaki Y."/>
            <person name="Arai W."/>
            <person name="Nishi S."/>
            <person name="Kawai M."/>
            <person name="Shinya K."/>
            <person name="Ikeda H."/>
        </authorList>
    </citation>
    <scope>NUCLEOTIDE SEQUENCE [LARGE SCALE GENOMIC DNA]</scope>
    <source>
        <strain evidence="2 3">M497-1</strain>
    </source>
</reference>
<dbReference type="AlphaFoldDB" id="A0AAU9AJW1"/>
<evidence type="ECO:0000313" key="2">
    <source>
        <dbReference type="EMBL" id="BAV97053.1"/>
    </source>
</evidence>
<name>A0AAU9AJW1_LYSEN</name>
<dbReference type="RefSeq" id="WP_145960007.1">
    <property type="nucleotide sequence ID" value="NZ_AP014940.1"/>
</dbReference>
<evidence type="ECO:0000313" key="3">
    <source>
        <dbReference type="Proteomes" id="UP000218824"/>
    </source>
</evidence>
<dbReference type="EMBL" id="AP014940">
    <property type="protein sequence ID" value="BAV97053.1"/>
    <property type="molecule type" value="Genomic_DNA"/>
</dbReference>
<protein>
    <submittedName>
        <fullName evidence="2">Uncharacterized protein</fullName>
    </submittedName>
</protein>
<feature type="region of interest" description="Disordered" evidence="1">
    <location>
        <begin position="139"/>
        <end position="180"/>
    </location>
</feature>
<sequence>MCGLLKEDHNGMGKGASPSPLSFLGPQKRAVEPREEDAMKGISRFGRSAWCALALLAGMAGAAAQASQAREQSDADALKRFGEVMLAKGRNEQCKVLDESRTKQFDDDVAAILKKLEKRVPAQQLLGVALNAAVATGAPESAANCDEATRQAVEAGSEQARGWAEELRGRRSRGNSTQGK</sequence>
<dbReference type="GeneID" id="83063434"/>
<proteinExistence type="predicted"/>
<feature type="region of interest" description="Disordered" evidence="1">
    <location>
        <begin position="7"/>
        <end position="30"/>
    </location>
</feature>
<dbReference type="Proteomes" id="UP000218824">
    <property type="component" value="Chromosome"/>
</dbReference>
<dbReference type="KEGG" id="lem:LEN_1566"/>
<gene>
    <name evidence="2" type="ORF">LEN_1566</name>
</gene>